<accession>A0A1M7I6I4</accession>
<dbReference type="GO" id="GO:0016747">
    <property type="term" value="F:acyltransferase activity, transferring groups other than amino-acyl groups"/>
    <property type="evidence" value="ECO:0007669"/>
    <property type="project" value="InterPro"/>
</dbReference>
<evidence type="ECO:0000259" key="3">
    <source>
        <dbReference type="PROSITE" id="PS51186"/>
    </source>
</evidence>
<dbReference type="PANTHER" id="PTHR43877:SF2">
    <property type="entry name" value="AMINOALKYLPHOSPHONATE N-ACETYLTRANSFERASE-RELATED"/>
    <property type="match status" value="1"/>
</dbReference>
<dbReference type="PROSITE" id="PS51186">
    <property type="entry name" value="GNAT"/>
    <property type="match status" value="2"/>
</dbReference>
<dbReference type="SUPFAM" id="SSF55729">
    <property type="entry name" value="Acyl-CoA N-acyltransferases (Nat)"/>
    <property type="match status" value="2"/>
</dbReference>
<dbReference type="InterPro" id="IPR016181">
    <property type="entry name" value="Acyl_CoA_acyltransferase"/>
</dbReference>
<dbReference type="Gene3D" id="3.40.630.30">
    <property type="match status" value="2"/>
</dbReference>
<dbReference type="EMBL" id="FRCS01000001">
    <property type="protein sequence ID" value="SHM36305.1"/>
    <property type="molecule type" value="Genomic_DNA"/>
</dbReference>
<dbReference type="CDD" id="cd04301">
    <property type="entry name" value="NAT_SF"/>
    <property type="match status" value="1"/>
</dbReference>
<dbReference type="Proteomes" id="UP000184440">
    <property type="component" value="Unassembled WGS sequence"/>
</dbReference>
<name>A0A1M7I6I4_9ACTN</name>
<reference evidence="4 5" key="1">
    <citation type="submission" date="2016-11" db="EMBL/GenBank/DDBJ databases">
        <authorList>
            <person name="Jaros S."/>
            <person name="Januszkiewicz K."/>
            <person name="Wedrychowicz H."/>
        </authorList>
    </citation>
    <scope>NUCLEOTIDE SEQUENCE [LARGE SCALE GENOMIC DNA]</scope>
    <source>
        <strain evidence="4 5">DSM 46144</strain>
    </source>
</reference>
<evidence type="ECO:0000256" key="2">
    <source>
        <dbReference type="ARBA" id="ARBA00023315"/>
    </source>
</evidence>
<dbReference type="Pfam" id="PF13673">
    <property type="entry name" value="Acetyltransf_10"/>
    <property type="match status" value="1"/>
</dbReference>
<sequence length="323" mass="34881">MHMKTRAGSLWVTEVSHAELSAVFALRHDVFVVGQGVPAELERDADDETAVHVGAWEHDLNTPACAPLRLVGTGRLVGRPPAPGRIGRMAVRSDVRGGGVGTVVLRGLERAALRRGHPELVLHAQLHARGFYERAGYTAVGPQFEEAGIEHVEMRKALPVIRPVTDADSAGLIALIGTVWGEYPGCVLDVDAEEPWLRAPGSYYAANGGRMWVAELDGVLVGSVGIRPNAGADTAELKSLYVGAAARKHGLGEVLTSLVEDEAVRLGLRQLELWTDTRFADAHRFYARLGYTQLPGSRELHDLSNTVEYPFVKAFPYTADLAG</sequence>
<keyword evidence="1 4" id="KW-0808">Transferase</keyword>
<dbReference type="STRING" id="134849.SAMN05443668_101403"/>
<organism evidence="4 5">
    <name type="scientific">Cryptosporangium aurantiacum</name>
    <dbReference type="NCBI Taxonomy" id="134849"/>
    <lineage>
        <taxon>Bacteria</taxon>
        <taxon>Bacillati</taxon>
        <taxon>Actinomycetota</taxon>
        <taxon>Actinomycetes</taxon>
        <taxon>Cryptosporangiales</taxon>
        <taxon>Cryptosporangiaceae</taxon>
        <taxon>Cryptosporangium</taxon>
    </lineage>
</organism>
<proteinExistence type="predicted"/>
<feature type="domain" description="N-acetyltransferase" evidence="3">
    <location>
        <begin position="159"/>
        <end position="316"/>
    </location>
</feature>
<evidence type="ECO:0000256" key="1">
    <source>
        <dbReference type="ARBA" id="ARBA00022679"/>
    </source>
</evidence>
<dbReference type="InterPro" id="IPR050832">
    <property type="entry name" value="Bact_Acetyltransf"/>
</dbReference>
<keyword evidence="2 4" id="KW-0012">Acyltransferase</keyword>
<dbReference type="Pfam" id="PF00583">
    <property type="entry name" value="Acetyltransf_1"/>
    <property type="match status" value="1"/>
</dbReference>
<feature type="domain" description="N-acetyltransferase" evidence="3">
    <location>
        <begin position="10"/>
        <end position="159"/>
    </location>
</feature>
<dbReference type="AlphaFoldDB" id="A0A1M7I6I4"/>
<evidence type="ECO:0000313" key="5">
    <source>
        <dbReference type="Proteomes" id="UP000184440"/>
    </source>
</evidence>
<dbReference type="InterPro" id="IPR000182">
    <property type="entry name" value="GNAT_dom"/>
</dbReference>
<keyword evidence="5" id="KW-1185">Reference proteome</keyword>
<gene>
    <name evidence="4" type="ORF">SAMN05443668_101403</name>
</gene>
<dbReference type="PANTHER" id="PTHR43877">
    <property type="entry name" value="AMINOALKYLPHOSPHONATE N-ACETYLTRANSFERASE-RELATED-RELATED"/>
    <property type="match status" value="1"/>
</dbReference>
<protein>
    <submittedName>
        <fullName evidence="4">Predicted N-acyltransferase, GNAT family</fullName>
    </submittedName>
</protein>
<evidence type="ECO:0000313" key="4">
    <source>
        <dbReference type="EMBL" id="SHM36305.1"/>
    </source>
</evidence>